<evidence type="ECO:0000313" key="1">
    <source>
        <dbReference type="EMBL" id="NLR93323.1"/>
    </source>
</evidence>
<dbReference type="EMBL" id="JABAIL010000006">
    <property type="protein sequence ID" value="NLR93323.1"/>
    <property type="molecule type" value="Genomic_DNA"/>
</dbReference>
<keyword evidence="2" id="KW-1185">Reference proteome</keyword>
<organism evidence="1 2">
    <name type="scientific">Flammeovirga agarivorans</name>
    <dbReference type="NCBI Taxonomy" id="2726742"/>
    <lineage>
        <taxon>Bacteria</taxon>
        <taxon>Pseudomonadati</taxon>
        <taxon>Bacteroidota</taxon>
        <taxon>Cytophagia</taxon>
        <taxon>Cytophagales</taxon>
        <taxon>Flammeovirgaceae</taxon>
        <taxon>Flammeovirga</taxon>
    </lineage>
</organism>
<proteinExistence type="predicted"/>
<comment type="caution">
    <text evidence="1">The sequence shown here is derived from an EMBL/GenBank/DDBJ whole genome shotgun (WGS) entry which is preliminary data.</text>
</comment>
<protein>
    <submittedName>
        <fullName evidence="1">Uncharacterized protein</fullName>
    </submittedName>
</protein>
<gene>
    <name evidence="1" type="ORF">HGP29_19160</name>
</gene>
<dbReference type="RefSeq" id="WP_168884037.1">
    <property type="nucleotide sequence ID" value="NZ_JABAIL010000006.1"/>
</dbReference>
<name>A0A7X8SNB9_9BACT</name>
<accession>A0A7X8SNB9</accession>
<dbReference type="AlphaFoldDB" id="A0A7X8SNB9"/>
<evidence type="ECO:0000313" key="2">
    <source>
        <dbReference type="Proteomes" id="UP000585050"/>
    </source>
</evidence>
<reference evidence="1 2" key="1">
    <citation type="submission" date="2020-04" db="EMBL/GenBank/DDBJ databases">
        <title>Flammeovirga sp. SR4, a novel species isolated from seawater.</title>
        <authorList>
            <person name="Wang X."/>
        </authorList>
    </citation>
    <scope>NUCLEOTIDE SEQUENCE [LARGE SCALE GENOMIC DNA]</scope>
    <source>
        <strain evidence="1 2">SR4</strain>
    </source>
</reference>
<sequence>MKLSNFEVKYLITFWILLFSTSINLEAQLPPQLWDFANTNTQMYFPDKLGVTEEFHIHTNHHFLRFNAKKLKLVQFRSNAPFERNRGMERLLSKTDFDILSMYLEYNGSRYKVIRDEANPSYLGEWVEGGKFFQRRFISGLKLEDGPLFKFGLEIASWADAFAFTLTYDENFMPEDEMKLIIEFELPQEQYNLSKKSKHELLVSSTNDLYWNVKSDQVDNSIKMGGGKIKIEAPLKNRMVSAIFSYVHPFQENGGIKVTATDRNSPFNNLKVKKDTILQATVVSLNDNMQSKFGMERTQLVLENTTNKVQFERLIFEKSETVKDITGCSIILRDKEGFPTGIPIQLSKNWHNNYYSKYMGPWIRGFTMVAIPPNKSVELEISRVSGYWGSLPAVSHSQLSLCAWGNKTATSHQLWEETAVGAFGESICYEPNGGLTKSMITDVRPLFVRSTDKNVAAPKMYDWTPNVGGGDFLRYYDMEGNLKQIKQMKVNYIRNCPNLSEVVYTGKTENDEADYKLTTHIIRSNDYLRAYYHVELTVNKTFEFSRLAISQFGSETYAFSHENNFGYGNEYGILLDIENERDKTGYSIKNIDAPGAAPWASMHNAENPMPDKYGTWANRGLVLREWKSIIDGELVKPQFSTFVHYSSKIKKNVTLIELNFPHDIKALNQGDVIDAVIELCILPNEPDSYYGDNENFKEFMKEAANTWKPMFREAYQNTQKLNIKKGKLVRRTPLMIDAEDDEVVVDISNGVGYVPVTISNISNYKKFRAIITKNGDFINLKDQEKFGNDYWQTDYNPESKTWEVTYSIPMDDNIEP</sequence>
<dbReference type="Proteomes" id="UP000585050">
    <property type="component" value="Unassembled WGS sequence"/>
</dbReference>